<evidence type="ECO:0000313" key="2">
    <source>
        <dbReference type="EMBL" id="SFB47430.1"/>
    </source>
</evidence>
<name>A0A1I1BG06_9CLOT</name>
<feature type="non-terminal residue" evidence="2">
    <location>
        <position position="1"/>
    </location>
</feature>
<dbReference type="GO" id="GO:0043041">
    <property type="term" value="P:amino acid activation for nonribosomal peptide biosynthetic process"/>
    <property type="evidence" value="ECO:0007669"/>
    <property type="project" value="TreeGrafter"/>
</dbReference>
<reference evidence="2 3" key="1">
    <citation type="submission" date="2016-10" db="EMBL/GenBank/DDBJ databases">
        <authorList>
            <person name="de Groot N.N."/>
        </authorList>
    </citation>
    <scope>NUCLEOTIDE SEQUENCE [LARGE SCALE GENOMIC DNA]</scope>
    <source>
        <strain evidence="2 3">DSM 12271</strain>
    </source>
</reference>
<dbReference type="GO" id="GO:0031177">
    <property type="term" value="F:phosphopantetheine binding"/>
    <property type="evidence" value="ECO:0007669"/>
    <property type="project" value="TreeGrafter"/>
</dbReference>
<dbReference type="AlphaFoldDB" id="A0A1I1BG06"/>
<dbReference type="EMBL" id="FOKI01000089">
    <property type="protein sequence ID" value="SFB47430.1"/>
    <property type="molecule type" value="Genomic_DNA"/>
</dbReference>
<dbReference type="GO" id="GO:0003824">
    <property type="term" value="F:catalytic activity"/>
    <property type="evidence" value="ECO:0007669"/>
    <property type="project" value="InterPro"/>
</dbReference>
<gene>
    <name evidence="2" type="ORF">SAMN04488528_10891</name>
</gene>
<dbReference type="SUPFAM" id="SSF52777">
    <property type="entry name" value="CoA-dependent acyltransferases"/>
    <property type="match status" value="2"/>
</dbReference>
<dbReference type="GO" id="GO:0008610">
    <property type="term" value="P:lipid biosynthetic process"/>
    <property type="evidence" value="ECO:0007669"/>
    <property type="project" value="UniProtKB-ARBA"/>
</dbReference>
<dbReference type="STRING" id="84698.SAMN04488528_10891"/>
<dbReference type="GO" id="GO:0044550">
    <property type="term" value="P:secondary metabolite biosynthetic process"/>
    <property type="evidence" value="ECO:0007669"/>
    <property type="project" value="TreeGrafter"/>
</dbReference>
<organism evidence="2 3">
    <name type="scientific">Clostridium frigidicarnis</name>
    <dbReference type="NCBI Taxonomy" id="84698"/>
    <lineage>
        <taxon>Bacteria</taxon>
        <taxon>Bacillati</taxon>
        <taxon>Bacillota</taxon>
        <taxon>Clostridia</taxon>
        <taxon>Eubacteriales</taxon>
        <taxon>Clostridiaceae</taxon>
        <taxon>Clostridium</taxon>
    </lineage>
</organism>
<dbReference type="Gene3D" id="3.30.559.10">
    <property type="entry name" value="Chloramphenicol acetyltransferase-like domain"/>
    <property type="match status" value="1"/>
</dbReference>
<dbReference type="PANTHER" id="PTHR45527:SF1">
    <property type="entry name" value="FATTY ACID SYNTHASE"/>
    <property type="match status" value="1"/>
</dbReference>
<keyword evidence="3" id="KW-1185">Reference proteome</keyword>
<dbReference type="InterPro" id="IPR023213">
    <property type="entry name" value="CAT-like_dom_sf"/>
</dbReference>
<dbReference type="Pfam" id="PF00668">
    <property type="entry name" value="Condensation"/>
    <property type="match status" value="1"/>
</dbReference>
<dbReference type="GO" id="GO:0005829">
    <property type="term" value="C:cytosol"/>
    <property type="evidence" value="ECO:0007669"/>
    <property type="project" value="TreeGrafter"/>
</dbReference>
<proteinExistence type="predicted"/>
<dbReference type="Proteomes" id="UP000198619">
    <property type="component" value="Unassembled WGS sequence"/>
</dbReference>
<protein>
    <submittedName>
        <fullName evidence="2">HxxPF-repeated domain-containing protein</fullName>
    </submittedName>
</protein>
<dbReference type="PANTHER" id="PTHR45527">
    <property type="entry name" value="NONRIBOSOMAL PEPTIDE SYNTHETASE"/>
    <property type="match status" value="1"/>
</dbReference>
<evidence type="ECO:0000259" key="1">
    <source>
        <dbReference type="Pfam" id="PF00668"/>
    </source>
</evidence>
<accession>A0A1I1BG06</accession>
<dbReference type="InterPro" id="IPR001242">
    <property type="entry name" value="Condensation_dom"/>
</dbReference>
<evidence type="ECO:0000313" key="3">
    <source>
        <dbReference type="Proteomes" id="UP000198619"/>
    </source>
</evidence>
<dbReference type="CDD" id="cd19531">
    <property type="entry name" value="LCL_NRPS-like"/>
    <property type="match status" value="1"/>
</dbReference>
<feature type="domain" description="Condensation" evidence="1">
    <location>
        <begin position="2"/>
        <end position="329"/>
    </location>
</feature>
<dbReference type="RefSeq" id="WP_242948480.1">
    <property type="nucleotide sequence ID" value="NZ_FOKI01000089.1"/>
</dbReference>
<sequence length="361" mass="41915">DIEEIANDFIKPFDLGKAPLFRIEIVETQGKNCLLIDMHHIISDGVSMSILINEFATIYNGGYLEPLKLQYKDFSAWQNNFLKSEEMKKQEEYWMNMFNDEIPVLNLPYDYERPAIQSFEGDSVSFEIDKSLTSELKELTKKTGTTMHMVLLSAFNILLAKYSGQEDIVIGTPIAGRPHAELHNIMGMFVNTLALRNKPKEDKRYIDFLNEVKENSLMAYENQNYQIEALVEGLNLKRDQSRNLIFDIMFNTLNMESSYIKLRGLVLKSYNPKSKTAKFDLSLCVQENYNIVLNLDYCKKLFERDTIEIMRDDLIEILKIISHDENVLLRSIFNKEIVQEVNGEDELTSLDGDFCFEKIIE</sequence>
<dbReference type="Gene3D" id="3.30.559.30">
    <property type="entry name" value="Nonribosomal peptide synthetase, condensation domain"/>
    <property type="match status" value="1"/>
</dbReference>